<dbReference type="EMBL" id="CP001312">
    <property type="protein sequence ID" value="ADE85039.1"/>
    <property type="molecule type" value="Genomic_DNA"/>
</dbReference>
<evidence type="ECO:0000313" key="2">
    <source>
        <dbReference type="EMBL" id="ADE85039.1"/>
    </source>
</evidence>
<accession>D5ASE8</accession>
<name>D5ASE8_RHOCB</name>
<keyword evidence="3" id="KW-1185">Reference proteome</keyword>
<dbReference type="HOGENOM" id="CLU_1694104_0_0_5"/>
<gene>
    <name evidence="2" type="ordered locus">RCAP_rcc01284</name>
</gene>
<dbReference type="GeneID" id="31490187"/>
<reference evidence="2 3" key="2">
    <citation type="journal article" date="2010" name="J. Bacteriol.">
        <title>Complete genome sequence of the photosynthetic purple nonsulfur bacterium Rhodobacter capsulatus SB 1003.</title>
        <authorList>
            <person name="Strnad H."/>
            <person name="Lapidus A."/>
            <person name="Paces J."/>
            <person name="Ulbrich P."/>
            <person name="Vlcek C."/>
            <person name="Paces V."/>
            <person name="Haselkorn R."/>
        </authorList>
    </citation>
    <scope>NUCLEOTIDE SEQUENCE [LARGE SCALE GENOMIC DNA]</scope>
    <source>
        <strain evidence="3">ATCC BAA-309 / NBRC 16581 / SB1003</strain>
    </source>
</reference>
<sequence length="155" mass="16111">METENPQAARHVNQIPVGDLAKIIEALKNIKPDGRQPVSAAAAIKGALKKPIKSALKRGVSYAQLVALLRELGVELTTETLKGYMRESGKPASADQTEAKMDATKAPQTSEPAVIPAVPAEPLIAVNPSGSGTPEMMMSAGAPLPQPSAHQTGTV</sequence>
<evidence type="ECO:0000313" key="3">
    <source>
        <dbReference type="Proteomes" id="UP000002361"/>
    </source>
</evidence>
<dbReference type="RefSeq" id="WP_013067018.1">
    <property type="nucleotide sequence ID" value="NC_014034.1"/>
</dbReference>
<protein>
    <submittedName>
        <fullName evidence="2">Conserved domain protein</fullName>
    </submittedName>
</protein>
<dbReference type="AlphaFoldDB" id="D5ASE8"/>
<feature type="region of interest" description="Disordered" evidence="1">
    <location>
        <begin position="85"/>
        <end position="110"/>
    </location>
</feature>
<reference key="1">
    <citation type="submission" date="2008-12" db="EMBL/GenBank/DDBJ databases">
        <title>Complete genome sequence of Rhodobacter capsulatus SB1003.</title>
        <authorList>
            <person name="Strnad H."/>
            <person name="Lapidus A."/>
            <person name="Vlcek C."/>
            <person name="Ulbrich P."/>
            <person name="Paces J."/>
            <person name="Maltsev N."/>
            <person name="Kumar V."/>
            <person name="Kogan Y."/>
            <person name="Milgram A."/>
            <person name="Rebrekov D."/>
            <person name="Mazur M."/>
            <person name="Cox R."/>
            <person name="Kyrpides N."/>
            <person name="Kolar M."/>
            <person name="Sachova J."/>
            <person name="Ridl J."/>
            <person name="Ivanova N."/>
            <person name="Kapatral V."/>
            <person name="Los T."/>
            <person name="Lykidis A."/>
            <person name="Mikhailova N."/>
            <person name="Reznik G."/>
            <person name="Vasieva O."/>
            <person name="Fonstein M."/>
            <person name="Paces V."/>
            <person name="Haselkorn R."/>
        </authorList>
    </citation>
    <scope>NUCLEOTIDE SEQUENCE</scope>
    <source>
        <strain>SB1003</strain>
    </source>
</reference>
<evidence type="ECO:0000256" key="1">
    <source>
        <dbReference type="SAM" id="MobiDB-lite"/>
    </source>
</evidence>
<organism evidence="2 3">
    <name type="scientific">Rhodobacter capsulatus (strain ATCC BAA-309 / NBRC 16581 / SB1003)</name>
    <dbReference type="NCBI Taxonomy" id="272942"/>
    <lineage>
        <taxon>Bacteria</taxon>
        <taxon>Pseudomonadati</taxon>
        <taxon>Pseudomonadota</taxon>
        <taxon>Alphaproteobacteria</taxon>
        <taxon>Rhodobacterales</taxon>
        <taxon>Rhodobacter group</taxon>
        <taxon>Rhodobacter</taxon>
    </lineage>
</organism>
<dbReference type="STRING" id="272942.RCAP_rcc01284"/>
<feature type="region of interest" description="Disordered" evidence="1">
    <location>
        <begin position="129"/>
        <end position="155"/>
    </location>
</feature>
<dbReference type="KEGG" id="rcp:RCAP_rcc01284"/>
<dbReference type="Proteomes" id="UP000002361">
    <property type="component" value="Chromosome"/>
</dbReference>
<proteinExistence type="predicted"/>